<dbReference type="PANTHER" id="PTHR43674">
    <property type="entry name" value="NITRILASE C965.09-RELATED"/>
    <property type="match status" value="1"/>
</dbReference>
<keyword evidence="3" id="KW-0012">Acyltransferase</keyword>
<comment type="caution">
    <text evidence="3">The sequence shown here is derived from an EMBL/GenBank/DDBJ whole genome shotgun (WGS) entry which is preliminary data.</text>
</comment>
<accession>A0A8H9GQK1</accession>
<dbReference type="GO" id="GO:0016746">
    <property type="term" value="F:acyltransferase activity"/>
    <property type="evidence" value="ECO:0007669"/>
    <property type="project" value="UniProtKB-KW"/>
</dbReference>
<protein>
    <submittedName>
        <fullName evidence="3">Apolipoprotein N-acyltransferase</fullName>
    </submittedName>
</protein>
<proteinExistence type="predicted"/>
<evidence type="ECO:0000313" key="4">
    <source>
        <dbReference type="Proteomes" id="UP000655589"/>
    </source>
</evidence>
<dbReference type="InterPro" id="IPR050345">
    <property type="entry name" value="Aliph_Amidase/BUP"/>
</dbReference>
<feature type="domain" description="CN hydrolase" evidence="2">
    <location>
        <begin position="1"/>
        <end position="253"/>
    </location>
</feature>
<keyword evidence="1" id="KW-0378">Hydrolase</keyword>
<dbReference type="AlphaFoldDB" id="A0A8H9GQK1"/>
<dbReference type="PROSITE" id="PS50263">
    <property type="entry name" value="CN_HYDROLASE"/>
    <property type="match status" value="1"/>
</dbReference>
<reference evidence="3" key="2">
    <citation type="submission" date="2020-09" db="EMBL/GenBank/DDBJ databases">
        <authorList>
            <person name="Sun Q."/>
            <person name="Ohkuma M."/>
        </authorList>
    </citation>
    <scope>NUCLEOTIDE SEQUENCE</scope>
    <source>
        <strain evidence="3">JCM 3051</strain>
    </source>
</reference>
<evidence type="ECO:0000259" key="2">
    <source>
        <dbReference type="PROSITE" id="PS50263"/>
    </source>
</evidence>
<dbReference type="Proteomes" id="UP000655589">
    <property type="component" value="Unassembled WGS sequence"/>
</dbReference>
<dbReference type="CDD" id="cd07197">
    <property type="entry name" value="nitrilase"/>
    <property type="match status" value="1"/>
</dbReference>
<dbReference type="PANTHER" id="PTHR43674:SF16">
    <property type="entry name" value="CARBON-NITROGEN FAMILY, PUTATIVE (AFU_ORTHOLOGUE AFUA_5G02350)-RELATED"/>
    <property type="match status" value="1"/>
</dbReference>
<evidence type="ECO:0000256" key="1">
    <source>
        <dbReference type="ARBA" id="ARBA00022801"/>
    </source>
</evidence>
<gene>
    <name evidence="3" type="ORF">GCM10010102_44150</name>
</gene>
<keyword evidence="4" id="KW-1185">Reference proteome</keyword>
<dbReference type="SUPFAM" id="SSF56317">
    <property type="entry name" value="Carbon-nitrogen hydrolase"/>
    <property type="match status" value="1"/>
</dbReference>
<dbReference type="InterPro" id="IPR003010">
    <property type="entry name" value="C-N_Hydrolase"/>
</dbReference>
<dbReference type="Gene3D" id="3.60.110.10">
    <property type="entry name" value="Carbon-nitrogen hydrolase"/>
    <property type="match status" value="1"/>
</dbReference>
<name>A0A8H9GQK1_9MICO</name>
<dbReference type="InterPro" id="IPR036526">
    <property type="entry name" value="C-N_Hydrolase_sf"/>
</dbReference>
<keyword evidence="3" id="KW-0449">Lipoprotein</keyword>
<dbReference type="EMBL" id="BMPT01000028">
    <property type="protein sequence ID" value="GGM43863.1"/>
    <property type="molecule type" value="Genomic_DNA"/>
</dbReference>
<dbReference type="Pfam" id="PF00795">
    <property type="entry name" value="CN_hydrolase"/>
    <property type="match status" value="1"/>
</dbReference>
<reference evidence="3" key="1">
    <citation type="journal article" date="2014" name="Int. J. Syst. Evol. Microbiol.">
        <title>Complete genome sequence of Corynebacterium casei LMG S-19264T (=DSM 44701T), isolated from a smear-ripened cheese.</title>
        <authorList>
            <consortium name="US DOE Joint Genome Institute (JGI-PGF)"/>
            <person name="Walter F."/>
            <person name="Albersmeier A."/>
            <person name="Kalinowski J."/>
            <person name="Ruckert C."/>
        </authorList>
    </citation>
    <scope>NUCLEOTIDE SEQUENCE</scope>
    <source>
        <strain evidence="3">JCM 3051</strain>
    </source>
</reference>
<dbReference type="GO" id="GO:0016811">
    <property type="term" value="F:hydrolase activity, acting on carbon-nitrogen (but not peptide) bonds, in linear amides"/>
    <property type="evidence" value="ECO:0007669"/>
    <property type="project" value="TreeGrafter"/>
</dbReference>
<evidence type="ECO:0000313" key="3">
    <source>
        <dbReference type="EMBL" id="GGM43863.1"/>
    </source>
</evidence>
<sequence>MGAVAAHFGRDVDRTLAKLPGIIDQARERGVDLLVLPDATIGGYLHDMYHPGGDSLPPAVDLDGPEVAAVQGMAGDMVVCFGIAERVRVDDGTEVRYNTAVCVHGDGLLGVHRKVHLPLGESQAYRPGTRFDAFDTPVGRLGMLIDFDKTFPESARSLALDDAQVIACLSAWPASVTDRSDRLRNDRQAHLFDLYDCARAAENQLYLVSANQTGVLGGLRFLGQAKVVDPAGEIVAKTWAKGGLAVATADIEADIARARRTMDHLRDRVESAYALTRRTTPAPDPTVP</sequence>
<organism evidence="3 4">
    <name type="scientific">Promicromonospora citrea</name>
    <dbReference type="NCBI Taxonomy" id="43677"/>
    <lineage>
        <taxon>Bacteria</taxon>
        <taxon>Bacillati</taxon>
        <taxon>Actinomycetota</taxon>
        <taxon>Actinomycetes</taxon>
        <taxon>Micrococcales</taxon>
        <taxon>Promicromonosporaceae</taxon>
        <taxon>Promicromonospora</taxon>
    </lineage>
</organism>
<keyword evidence="3" id="KW-0808">Transferase</keyword>